<dbReference type="InterPro" id="IPR036259">
    <property type="entry name" value="MFS_trans_sf"/>
</dbReference>
<keyword evidence="6 8" id="KW-0472">Membrane</keyword>
<keyword evidence="5 8" id="KW-1133">Transmembrane helix</keyword>
<evidence type="ECO:0000313" key="10">
    <source>
        <dbReference type="Proteomes" id="UP001596039"/>
    </source>
</evidence>
<accession>A0ABW0NMQ7</accession>
<evidence type="ECO:0000256" key="3">
    <source>
        <dbReference type="ARBA" id="ARBA00022475"/>
    </source>
</evidence>
<dbReference type="CDD" id="cd06173">
    <property type="entry name" value="MFS_MefA_like"/>
    <property type="match status" value="1"/>
</dbReference>
<evidence type="ECO:0000256" key="2">
    <source>
        <dbReference type="ARBA" id="ARBA00022448"/>
    </source>
</evidence>
<feature type="transmembrane region" description="Helical" evidence="8">
    <location>
        <begin position="312"/>
        <end position="334"/>
    </location>
</feature>
<protein>
    <submittedName>
        <fullName evidence="9">MFS transporter</fullName>
    </submittedName>
</protein>
<evidence type="ECO:0000256" key="7">
    <source>
        <dbReference type="SAM" id="MobiDB-lite"/>
    </source>
</evidence>
<evidence type="ECO:0000256" key="8">
    <source>
        <dbReference type="SAM" id="Phobius"/>
    </source>
</evidence>
<dbReference type="Proteomes" id="UP001596039">
    <property type="component" value="Unassembled WGS sequence"/>
</dbReference>
<proteinExistence type="predicted"/>
<dbReference type="PANTHER" id="PTHR23513">
    <property type="entry name" value="INTEGRAL MEMBRANE EFFLUX PROTEIN-RELATED"/>
    <property type="match status" value="1"/>
</dbReference>
<keyword evidence="2" id="KW-0813">Transport</keyword>
<dbReference type="SUPFAM" id="SSF103473">
    <property type="entry name" value="MFS general substrate transporter"/>
    <property type="match status" value="1"/>
</dbReference>
<keyword evidence="10" id="KW-1185">Reference proteome</keyword>
<feature type="transmembrane region" description="Helical" evidence="8">
    <location>
        <begin position="82"/>
        <end position="98"/>
    </location>
</feature>
<comment type="subcellular location">
    <subcellularLocation>
        <location evidence="1">Cell membrane</location>
        <topology evidence="1">Multi-pass membrane protein</topology>
    </subcellularLocation>
</comment>
<feature type="region of interest" description="Disordered" evidence="7">
    <location>
        <begin position="414"/>
        <end position="442"/>
    </location>
</feature>
<dbReference type="RefSeq" id="WP_386738842.1">
    <property type="nucleotide sequence ID" value="NZ_JBHSMG010000001.1"/>
</dbReference>
<feature type="transmembrane region" description="Helical" evidence="8">
    <location>
        <begin position="221"/>
        <end position="243"/>
    </location>
</feature>
<keyword evidence="3" id="KW-1003">Cell membrane</keyword>
<evidence type="ECO:0000256" key="1">
    <source>
        <dbReference type="ARBA" id="ARBA00004651"/>
    </source>
</evidence>
<feature type="transmembrane region" description="Helical" evidence="8">
    <location>
        <begin position="383"/>
        <end position="403"/>
    </location>
</feature>
<feature type="transmembrane region" description="Helical" evidence="8">
    <location>
        <begin position="288"/>
        <end position="306"/>
    </location>
</feature>
<comment type="caution">
    <text evidence="9">The sequence shown here is derived from an EMBL/GenBank/DDBJ whole genome shotgun (WGS) entry which is preliminary data.</text>
</comment>
<dbReference type="Gene3D" id="1.20.1250.20">
    <property type="entry name" value="MFS general substrate transporter like domains"/>
    <property type="match status" value="1"/>
</dbReference>
<name>A0ABW0NMQ7_9MICO</name>
<keyword evidence="4 8" id="KW-0812">Transmembrane</keyword>
<dbReference type="PANTHER" id="PTHR23513:SF6">
    <property type="entry name" value="MAJOR FACILITATOR SUPERFAMILY ASSOCIATED DOMAIN-CONTAINING PROTEIN"/>
    <property type="match status" value="1"/>
</dbReference>
<organism evidence="9 10">
    <name type="scientific">Lysinimonas soli</name>
    <dbReference type="NCBI Taxonomy" id="1074233"/>
    <lineage>
        <taxon>Bacteria</taxon>
        <taxon>Bacillati</taxon>
        <taxon>Actinomycetota</taxon>
        <taxon>Actinomycetes</taxon>
        <taxon>Micrococcales</taxon>
        <taxon>Microbacteriaceae</taxon>
        <taxon>Lysinimonas</taxon>
    </lineage>
</organism>
<dbReference type="EMBL" id="JBHSMG010000001">
    <property type="protein sequence ID" value="MFC5501243.1"/>
    <property type="molecule type" value="Genomic_DNA"/>
</dbReference>
<evidence type="ECO:0000256" key="6">
    <source>
        <dbReference type="ARBA" id="ARBA00023136"/>
    </source>
</evidence>
<dbReference type="InterPro" id="IPR010290">
    <property type="entry name" value="TM_effector"/>
</dbReference>
<sequence length="442" mass="46747">MSSPTLWRHPGFLRLWAGETASQFGEQFGNLAIPVIAVSVLGASSFEVGLLNTAETLAFLVIGLPAGAWIDRWIKRRVMLRADLVRAVLLALVPVLWFTQVLAFWQLLVIGTAVGICSVFFDVGYQSFIPTLVRREQIAEANGKLETTAQIARIAGPAAAGGLLTILAAPLLLAVTAVTYLASFFALTTIADTETPKPAAERRPLAIEIREGLVWVFRQPLLVRIVLCTALSNLFGTIALTMMPVLVLRELHLSPAVYGLIGSAGAVGGLLGAAMSSRISRRIGEGHAIPAAALLGGVAMLVLPLSTVWTPAAIPVLIGSEFFFSAAVLVYNIAQVSFRQRICPPELLGRMNASIRFIVWGVMPLGGFASGLLSVWIGVVPTVWVGVVGNLLGAMPVVFSALWMMRTLPTTANGVGGAGEPPASSFEPGAEPESARPTDPLA</sequence>
<feature type="transmembrane region" description="Helical" evidence="8">
    <location>
        <begin position="355"/>
        <end position="377"/>
    </location>
</feature>
<reference evidence="10" key="1">
    <citation type="journal article" date="2019" name="Int. J. Syst. Evol. Microbiol.">
        <title>The Global Catalogue of Microorganisms (GCM) 10K type strain sequencing project: providing services to taxonomists for standard genome sequencing and annotation.</title>
        <authorList>
            <consortium name="The Broad Institute Genomics Platform"/>
            <consortium name="The Broad Institute Genome Sequencing Center for Infectious Disease"/>
            <person name="Wu L."/>
            <person name="Ma J."/>
        </authorList>
    </citation>
    <scope>NUCLEOTIDE SEQUENCE [LARGE SCALE GENOMIC DNA]</scope>
    <source>
        <strain evidence="10">CGMCC 4.6997</strain>
    </source>
</reference>
<evidence type="ECO:0000256" key="4">
    <source>
        <dbReference type="ARBA" id="ARBA00022692"/>
    </source>
</evidence>
<evidence type="ECO:0000313" key="9">
    <source>
        <dbReference type="EMBL" id="MFC5501243.1"/>
    </source>
</evidence>
<evidence type="ECO:0000256" key="5">
    <source>
        <dbReference type="ARBA" id="ARBA00022989"/>
    </source>
</evidence>
<feature type="transmembrane region" description="Helical" evidence="8">
    <location>
        <begin position="49"/>
        <end position="70"/>
    </location>
</feature>
<gene>
    <name evidence="9" type="ORF">ACFPJ4_03200</name>
</gene>
<feature type="transmembrane region" description="Helical" evidence="8">
    <location>
        <begin position="255"/>
        <end position="276"/>
    </location>
</feature>
<dbReference type="Pfam" id="PF05977">
    <property type="entry name" value="MFS_3"/>
    <property type="match status" value="1"/>
</dbReference>